<feature type="chain" id="PRO_5007562628" description="Lipoprotein" evidence="1">
    <location>
        <begin position="31"/>
        <end position="161"/>
    </location>
</feature>
<sequence length="161" mass="16429">MRDAGPRLLRLAAVAAALIALAGCANTAPAETETPAVPSPTVSASPTGTFDATAYQPDAAWECGYVSALETANFHASALLSKGTIDQADYDARQVAVQQAWSIFPRGASPVTPTIRAVESLADAGEMPASDTFRQAVRAITDACEANRAPVIVGSLAAQGG</sequence>
<dbReference type="AlphaFoldDB" id="A0A150HEV7"/>
<comment type="caution">
    <text evidence="2">The sequence shown here is derived from an EMBL/GenBank/DDBJ whole genome shotgun (WGS) entry which is preliminary data.</text>
</comment>
<dbReference type="STRING" id="36807.Mlaev_01636"/>
<keyword evidence="3" id="KW-1185">Reference proteome</keyword>
<evidence type="ECO:0000256" key="1">
    <source>
        <dbReference type="SAM" id="SignalP"/>
    </source>
</evidence>
<proteinExistence type="predicted"/>
<evidence type="ECO:0000313" key="2">
    <source>
        <dbReference type="EMBL" id="KXZ60555.1"/>
    </source>
</evidence>
<dbReference type="PROSITE" id="PS51257">
    <property type="entry name" value="PROKAR_LIPOPROTEIN"/>
    <property type="match status" value="1"/>
</dbReference>
<dbReference type="RefSeq" id="WP_061683014.1">
    <property type="nucleotide sequence ID" value="NZ_LRAD01000032.1"/>
</dbReference>
<dbReference type="EMBL" id="LRAD01000032">
    <property type="protein sequence ID" value="KXZ60555.1"/>
    <property type="molecule type" value="Genomic_DNA"/>
</dbReference>
<name>A0A150HEV7_9MICO</name>
<dbReference type="PATRIC" id="fig|36807.3.peg.1656"/>
<protein>
    <recommendedName>
        <fullName evidence="4">Lipoprotein</fullName>
    </recommendedName>
</protein>
<accession>A0A150HEV7</accession>
<evidence type="ECO:0000313" key="3">
    <source>
        <dbReference type="Proteomes" id="UP000075357"/>
    </source>
</evidence>
<organism evidence="2 3">
    <name type="scientific">Microbacterium laevaniformans</name>
    <dbReference type="NCBI Taxonomy" id="36807"/>
    <lineage>
        <taxon>Bacteria</taxon>
        <taxon>Bacillati</taxon>
        <taxon>Actinomycetota</taxon>
        <taxon>Actinomycetes</taxon>
        <taxon>Micrococcales</taxon>
        <taxon>Microbacteriaceae</taxon>
        <taxon>Microbacterium</taxon>
    </lineage>
</organism>
<reference evidence="2 3" key="1">
    <citation type="submission" date="2016-01" db="EMBL/GenBank/DDBJ databases">
        <title>Draft genome sequences of Microbacterium laevaniformans LCDC 91-0039 and the type strain of Microbacterium hominis LCDC 84-209.</title>
        <authorList>
            <person name="Bernier A.-M."/>
            <person name="Bernard K."/>
        </authorList>
    </citation>
    <scope>NUCLEOTIDE SEQUENCE [LARGE SCALE GENOMIC DNA]</scope>
    <source>
        <strain evidence="2 3">LCDC 91-0039</strain>
    </source>
</reference>
<feature type="signal peptide" evidence="1">
    <location>
        <begin position="1"/>
        <end position="30"/>
    </location>
</feature>
<dbReference type="Proteomes" id="UP000075357">
    <property type="component" value="Unassembled WGS sequence"/>
</dbReference>
<evidence type="ECO:0008006" key="4">
    <source>
        <dbReference type="Google" id="ProtNLM"/>
    </source>
</evidence>
<keyword evidence="1" id="KW-0732">Signal</keyword>
<gene>
    <name evidence="2" type="ORF">Mlaev_01636</name>
</gene>